<dbReference type="InterPro" id="IPR036291">
    <property type="entry name" value="NAD(P)-bd_dom_sf"/>
</dbReference>
<keyword evidence="2" id="KW-0472">Membrane</keyword>
<dbReference type="GO" id="GO:0006813">
    <property type="term" value="P:potassium ion transport"/>
    <property type="evidence" value="ECO:0007669"/>
    <property type="project" value="InterPro"/>
</dbReference>
<sequence>MIRKIILKVVAISNTMLFVSSALLILLASVLIVVVEPETFPSVFDGFWWTMTTVTTVGYGDYSPATFSGRMIALVLYILGIGLIGVVIGKVLDGLGKFRKNREEGNIMYYEKGHYIIIGWSYKAKAAIKEMQETNKDAEIVIVDDLEKAPMLAENIHYIRGNVSSEDVLDKANIKEAEAVLIFADERVQDKQLSDGRTLLIATAVEAVAPAVHTIAEVMEEAHIKNFEHIQVDEFIISHETISSLFVRSAFRKGISSVYNQLLRRSFGDDLFHVPRQKHWKTYRDAFNELLAEGATLIADHTNLSVNRMLDIQLPEDAELYVICDLETYERIHQKYSGNRH</sequence>
<evidence type="ECO:0000259" key="3">
    <source>
        <dbReference type="PROSITE" id="PS51201"/>
    </source>
</evidence>
<keyword evidence="4" id="KW-0407">Ion channel</keyword>
<dbReference type="PRINTS" id="PR00169">
    <property type="entry name" value="KCHANNEL"/>
</dbReference>
<keyword evidence="4" id="KW-0813">Transport</keyword>
<dbReference type="RefSeq" id="WP_245693894.1">
    <property type="nucleotide sequence ID" value="NZ_FNHF01000008.1"/>
</dbReference>
<proteinExistence type="predicted"/>
<evidence type="ECO:0000256" key="2">
    <source>
        <dbReference type="SAM" id="Phobius"/>
    </source>
</evidence>
<dbReference type="InterPro" id="IPR013099">
    <property type="entry name" value="K_chnl_dom"/>
</dbReference>
<dbReference type="InterPro" id="IPR003148">
    <property type="entry name" value="RCK_N"/>
</dbReference>
<dbReference type="STRING" id="482461.SAMN05216244_4017"/>
<dbReference type="Pfam" id="PF02254">
    <property type="entry name" value="TrkA_N"/>
    <property type="match status" value="1"/>
</dbReference>
<dbReference type="Proteomes" id="UP000182347">
    <property type="component" value="Unassembled WGS sequence"/>
</dbReference>
<dbReference type="Pfam" id="PF07885">
    <property type="entry name" value="Ion_trans_2"/>
    <property type="match status" value="1"/>
</dbReference>
<comment type="subcellular location">
    <subcellularLocation>
        <location evidence="1">Cell membrane</location>
        <topology evidence="1">Multi-pass membrane protein</topology>
    </subcellularLocation>
</comment>
<reference evidence="5" key="1">
    <citation type="submission" date="2016-10" db="EMBL/GenBank/DDBJ databases">
        <authorList>
            <person name="Varghese N."/>
            <person name="Submissions S."/>
        </authorList>
    </citation>
    <scope>NUCLEOTIDE SEQUENCE [LARGE SCALE GENOMIC DNA]</scope>
    <source>
        <strain evidence="5">CGMCC 1.6199</strain>
    </source>
</reference>
<gene>
    <name evidence="4" type="ORF">SAMN05216244_4017</name>
</gene>
<dbReference type="EMBL" id="FNHF01000008">
    <property type="protein sequence ID" value="SDN03195.1"/>
    <property type="molecule type" value="Genomic_DNA"/>
</dbReference>
<dbReference type="SUPFAM" id="SSF81324">
    <property type="entry name" value="Voltage-gated potassium channels"/>
    <property type="match status" value="1"/>
</dbReference>
<dbReference type="GO" id="GO:0005886">
    <property type="term" value="C:plasma membrane"/>
    <property type="evidence" value="ECO:0007669"/>
    <property type="project" value="UniProtKB-SubCell"/>
</dbReference>
<feature type="transmembrane region" description="Helical" evidence="2">
    <location>
        <begin position="71"/>
        <end position="92"/>
    </location>
</feature>
<feature type="domain" description="RCK N-terminal" evidence="3">
    <location>
        <begin position="112"/>
        <end position="237"/>
    </location>
</feature>
<dbReference type="Gene3D" id="1.10.287.70">
    <property type="match status" value="1"/>
</dbReference>
<dbReference type="PROSITE" id="PS51201">
    <property type="entry name" value="RCK_N"/>
    <property type="match status" value="1"/>
</dbReference>
<keyword evidence="4" id="KW-0406">Ion transport</keyword>
<organism evidence="4 5">
    <name type="scientific">Sediminibacillus halophilus</name>
    <dbReference type="NCBI Taxonomy" id="482461"/>
    <lineage>
        <taxon>Bacteria</taxon>
        <taxon>Bacillati</taxon>
        <taxon>Bacillota</taxon>
        <taxon>Bacilli</taxon>
        <taxon>Bacillales</taxon>
        <taxon>Bacillaceae</taxon>
        <taxon>Sediminibacillus</taxon>
    </lineage>
</organism>
<protein>
    <submittedName>
        <fullName evidence="4">Voltage-gated potassium channel</fullName>
    </submittedName>
</protein>
<dbReference type="InterPro" id="IPR050721">
    <property type="entry name" value="Trk_Ktr_HKT_K-transport"/>
</dbReference>
<dbReference type="PANTHER" id="PTHR43833">
    <property type="entry name" value="POTASSIUM CHANNEL PROTEIN 2-RELATED-RELATED"/>
    <property type="match status" value="1"/>
</dbReference>
<name>A0A1G9Y412_9BACI</name>
<dbReference type="GO" id="GO:0034220">
    <property type="term" value="P:monoatomic ion transmembrane transport"/>
    <property type="evidence" value="ECO:0007669"/>
    <property type="project" value="UniProtKB-KW"/>
</dbReference>
<keyword evidence="2" id="KW-1133">Transmembrane helix</keyword>
<feature type="transmembrane region" description="Helical" evidence="2">
    <location>
        <begin position="12"/>
        <end position="35"/>
    </location>
</feature>
<dbReference type="SUPFAM" id="SSF51735">
    <property type="entry name" value="NAD(P)-binding Rossmann-fold domains"/>
    <property type="match status" value="1"/>
</dbReference>
<dbReference type="PANTHER" id="PTHR43833:SF9">
    <property type="entry name" value="POTASSIUM CHANNEL PROTEIN YUGO-RELATED"/>
    <property type="match status" value="1"/>
</dbReference>
<dbReference type="Gene3D" id="3.40.50.720">
    <property type="entry name" value="NAD(P)-binding Rossmann-like Domain"/>
    <property type="match status" value="1"/>
</dbReference>
<keyword evidence="5" id="KW-1185">Reference proteome</keyword>
<evidence type="ECO:0000313" key="4">
    <source>
        <dbReference type="EMBL" id="SDN03195.1"/>
    </source>
</evidence>
<accession>A0A1G9Y412</accession>
<evidence type="ECO:0000313" key="5">
    <source>
        <dbReference type="Proteomes" id="UP000182347"/>
    </source>
</evidence>
<evidence type="ECO:0000256" key="1">
    <source>
        <dbReference type="ARBA" id="ARBA00004651"/>
    </source>
</evidence>
<dbReference type="AlphaFoldDB" id="A0A1G9Y412"/>
<keyword evidence="2" id="KW-0812">Transmembrane</keyword>